<dbReference type="Proteomes" id="UP000040578">
    <property type="component" value="Unassembled WGS sequence"/>
</dbReference>
<accession>A0ABM9SKX8</accession>
<evidence type="ECO:0008006" key="4">
    <source>
        <dbReference type="Google" id="ProtNLM"/>
    </source>
</evidence>
<keyword evidence="1" id="KW-0812">Transmembrane</keyword>
<protein>
    <recommendedName>
        <fullName evidence="4">Inner membrane protein</fullName>
    </recommendedName>
</protein>
<evidence type="ECO:0000256" key="1">
    <source>
        <dbReference type="SAM" id="Phobius"/>
    </source>
</evidence>
<sequence>MDEQEIKDKLVGLGISRLDAITLIKRARNKKTTVTRVFISNYIGLYIGTVALVGVYFLFASTMSEKELISFSAAYIPVLFIIYFLTPFLKAFFWSLRVIFSLKGM</sequence>
<reference evidence="2 3" key="1">
    <citation type="submission" date="2015-03" db="EMBL/GenBank/DDBJ databases">
        <authorList>
            <consortium name="Pathogen Informatics"/>
            <person name="Murphy D."/>
        </authorList>
    </citation>
    <scope>NUCLEOTIDE SEQUENCE [LARGE SCALE GENOMIC DNA]</scope>
    <source>
        <strain evidence="3">type strain: CIP110231</strain>
    </source>
</reference>
<evidence type="ECO:0000313" key="3">
    <source>
        <dbReference type="Proteomes" id="UP000040578"/>
    </source>
</evidence>
<organism evidence="2 3">
    <name type="scientific">Yersinia nurmii</name>
    <dbReference type="NCBI Taxonomy" id="685706"/>
    <lineage>
        <taxon>Bacteria</taxon>
        <taxon>Pseudomonadati</taxon>
        <taxon>Pseudomonadota</taxon>
        <taxon>Gammaproteobacteria</taxon>
        <taxon>Enterobacterales</taxon>
        <taxon>Yersiniaceae</taxon>
        <taxon>Yersinia</taxon>
    </lineage>
</organism>
<keyword evidence="1" id="KW-0472">Membrane</keyword>
<keyword evidence="3" id="KW-1185">Reference proteome</keyword>
<dbReference type="RefSeq" id="WP_049600537.1">
    <property type="nucleotide sequence ID" value="NZ_CPYD01000012.1"/>
</dbReference>
<keyword evidence="1" id="KW-1133">Transmembrane helix</keyword>
<proteinExistence type="predicted"/>
<feature type="transmembrane region" description="Helical" evidence="1">
    <location>
        <begin position="71"/>
        <end position="96"/>
    </location>
</feature>
<dbReference type="EMBL" id="CPYD01000012">
    <property type="protein sequence ID" value="CNE96956.1"/>
    <property type="molecule type" value="Genomic_DNA"/>
</dbReference>
<feature type="transmembrane region" description="Helical" evidence="1">
    <location>
        <begin position="38"/>
        <end position="59"/>
    </location>
</feature>
<comment type="caution">
    <text evidence="2">The sequence shown here is derived from an EMBL/GenBank/DDBJ whole genome shotgun (WGS) entry which is preliminary data.</text>
</comment>
<gene>
    <name evidence="2" type="ORF">ERS137967_02997</name>
</gene>
<evidence type="ECO:0000313" key="2">
    <source>
        <dbReference type="EMBL" id="CNE96956.1"/>
    </source>
</evidence>
<name>A0ABM9SKX8_9GAMM</name>